<reference evidence="2" key="1">
    <citation type="submission" date="2021-03" db="EMBL/GenBank/DDBJ databases">
        <title>Draft genome sequence of rust myrtle Austropuccinia psidii MF-1, a brazilian biotype.</title>
        <authorList>
            <person name="Quecine M.C."/>
            <person name="Pachon D.M.R."/>
            <person name="Bonatelli M.L."/>
            <person name="Correr F.H."/>
            <person name="Franceschini L.M."/>
            <person name="Leite T.F."/>
            <person name="Margarido G.R.A."/>
            <person name="Almeida C.A."/>
            <person name="Ferrarezi J.A."/>
            <person name="Labate C.A."/>
        </authorList>
    </citation>
    <scope>NUCLEOTIDE SEQUENCE</scope>
    <source>
        <strain evidence="2">MF-1</strain>
    </source>
</reference>
<protein>
    <submittedName>
        <fullName evidence="2">Uncharacterized protein</fullName>
    </submittedName>
</protein>
<comment type="caution">
    <text evidence="2">The sequence shown here is derived from an EMBL/GenBank/DDBJ whole genome shotgun (WGS) entry which is preliminary data.</text>
</comment>
<sequence>MNWSTKSTRSLQICGKLHEFLPDCEKICGPSQHLQVTQWMSSIDGKEKHDAFNSIMKEKQPSTTEASAKNSLNSQQQQFQREEAATSSEKRQRKGTNHKNLQPVLQNTKYSAKCHGKCILDGQNNEGILEEGGSQIKISEMIPDILMLSQSCMKL</sequence>
<gene>
    <name evidence="2" type="ORF">O181_099777</name>
</gene>
<organism evidence="2 3">
    <name type="scientific">Austropuccinia psidii MF-1</name>
    <dbReference type="NCBI Taxonomy" id="1389203"/>
    <lineage>
        <taxon>Eukaryota</taxon>
        <taxon>Fungi</taxon>
        <taxon>Dikarya</taxon>
        <taxon>Basidiomycota</taxon>
        <taxon>Pucciniomycotina</taxon>
        <taxon>Pucciniomycetes</taxon>
        <taxon>Pucciniales</taxon>
        <taxon>Sphaerophragmiaceae</taxon>
        <taxon>Austropuccinia</taxon>
    </lineage>
</organism>
<evidence type="ECO:0000313" key="3">
    <source>
        <dbReference type="Proteomes" id="UP000765509"/>
    </source>
</evidence>
<name>A0A9Q3PGV6_9BASI</name>
<dbReference type="AlphaFoldDB" id="A0A9Q3PGV6"/>
<dbReference type="Proteomes" id="UP000765509">
    <property type="component" value="Unassembled WGS sequence"/>
</dbReference>
<evidence type="ECO:0000256" key="1">
    <source>
        <dbReference type="SAM" id="MobiDB-lite"/>
    </source>
</evidence>
<feature type="region of interest" description="Disordered" evidence="1">
    <location>
        <begin position="56"/>
        <end position="101"/>
    </location>
</feature>
<feature type="compositionally biased region" description="Basic and acidic residues" evidence="1">
    <location>
        <begin position="80"/>
        <end position="90"/>
    </location>
</feature>
<accession>A0A9Q3PGV6</accession>
<dbReference type="EMBL" id="AVOT02069053">
    <property type="protein sequence ID" value="MBW0560062.1"/>
    <property type="molecule type" value="Genomic_DNA"/>
</dbReference>
<proteinExistence type="predicted"/>
<feature type="compositionally biased region" description="Polar residues" evidence="1">
    <location>
        <begin position="61"/>
        <end position="79"/>
    </location>
</feature>
<keyword evidence="3" id="KW-1185">Reference proteome</keyword>
<evidence type="ECO:0000313" key="2">
    <source>
        <dbReference type="EMBL" id="MBW0560062.1"/>
    </source>
</evidence>